<feature type="transmembrane region" description="Helical" evidence="2">
    <location>
        <begin position="40"/>
        <end position="60"/>
    </location>
</feature>
<keyword evidence="2" id="KW-1133">Transmembrane helix</keyword>
<name>A0A914P7X1_9BILA</name>
<dbReference type="WBParaSite" id="PDA_v2.g13540.t1">
    <property type="protein sequence ID" value="PDA_v2.g13540.t1"/>
    <property type="gene ID" value="PDA_v2.g13540"/>
</dbReference>
<protein>
    <submittedName>
        <fullName evidence="4">Uncharacterized protein</fullName>
    </submittedName>
</protein>
<evidence type="ECO:0000313" key="3">
    <source>
        <dbReference type="Proteomes" id="UP000887578"/>
    </source>
</evidence>
<dbReference type="AlphaFoldDB" id="A0A914P7X1"/>
<keyword evidence="3" id="KW-1185">Reference proteome</keyword>
<keyword evidence="2" id="KW-0812">Transmembrane</keyword>
<dbReference type="Proteomes" id="UP000887578">
    <property type="component" value="Unplaced"/>
</dbReference>
<organism evidence="3 4">
    <name type="scientific">Panagrolaimus davidi</name>
    <dbReference type="NCBI Taxonomy" id="227884"/>
    <lineage>
        <taxon>Eukaryota</taxon>
        <taxon>Metazoa</taxon>
        <taxon>Ecdysozoa</taxon>
        <taxon>Nematoda</taxon>
        <taxon>Chromadorea</taxon>
        <taxon>Rhabditida</taxon>
        <taxon>Tylenchina</taxon>
        <taxon>Panagrolaimomorpha</taxon>
        <taxon>Panagrolaimoidea</taxon>
        <taxon>Panagrolaimidae</taxon>
        <taxon>Panagrolaimus</taxon>
    </lineage>
</organism>
<proteinExistence type="predicted"/>
<evidence type="ECO:0000256" key="1">
    <source>
        <dbReference type="SAM" id="MobiDB-lite"/>
    </source>
</evidence>
<sequence length="98" mass="11112">MSSSFTFRKNYDPAPVPHEDQSVDSAAVIESFIANFVWKLILQIVTYLWTSLIAFIAKILHNVTSKNEKIAPDSPPQQNFHTFIDMTDADGNIDRPPF</sequence>
<keyword evidence="2" id="KW-0472">Membrane</keyword>
<accession>A0A914P7X1</accession>
<evidence type="ECO:0000256" key="2">
    <source>
        <dbReference type="SAM" id="Phobius"/>
    </source>
</evidence>
<evidence type="ECO:0000313" key="4">
    <source>
        <dbReference type="WBParaSite" id="PDA_v2.g13540.t1"/>
    </source>
</evidence>
<feature type="region of interest" description="Disordered" evidence="1">
    <location>
        <begin position="1"/>
        <end position="20"/>
    </location>
</feature>
<reference evidence="4" key="1">
    <citation type="submission" date="2022-11" db="UniProtKB">
        <authorList>
            <consortium name="WormBaseParasite"/>
        </authorList>
    </citation>
    <scope>IDENTIFICATION</scope>
</reference>